<comment type="caution">
    <text evidence="1">The sequence shown here is derived from an EMBL/GenBank/DDBJ whole genome shotgun (WGS) entry which is preliminary data.</text>
</comment>
<name>A0A645BFQ7_9ZZZZ</name>
<accession>A0A645BFQ7</accession>
<reference evidence="1" key="1">
    <citation type="submission" date="2019-08" db="EMBL/GenBank/DDBJ databases">
        <authorList>
            <person name="Kucharzyk K."/>
            <person name="Murdoch R.W."/>
            <person name="Higgins S."/>
            <person name="Loffler F."/>
        </authorList>
    </citation>
    <scope>NUCLEOTIDE SEQUENCE</scope>
</reference>
<proteinExistence type="predicted"/>
<protein>
    <submittedName>
        <fullName evidence="1">Uncharacterized protein</fullName>
    </submittedName>
</protein>
<sequence length="62" mass="7415">MIQELVTEKTLWRWTRAKPSRVRALFVRGKRNLSKLGGTVYDFHSPLFIVNRGEFFYFHLVT</sequence>
<dbReference type="EMBL" id="VSSQ01019862">
    <property type="protein sequence ID" value="MPM64280.1"/>
    <property type="molecule type" value="Genomic_DNA"/>
</dbReference>
<organism evidence="1">
    <name type="scientific">bioreactor metagenome</name>
    <dbReference type="NCBI Taxonomy" id="1076179"/>
    <lineage>
        <taxon>unclassified sequences</taxon>
        <taxon>metagenomes</taxon>
        <taxon>ecological metagenomes</taxon>
    </lineage>
</organism>
<dbReference type="AlphaFoldDB" id="A0A645BFQ7"/>
<evidence type="ECO:0000313" key="1">
    <source>
        <dbReference type="EMBL" id="MPM64280.1"/>
    </source>
</evidence>
<gene>
    <name evidence="1" type="ORF">SDC9_111166</name>
</gene>